<dbReference type="Proteomes" id="UP000580250">
    <property type="component" value="Unassembled WGS sequence"/>
</dbReference>
<protein>
    <submittedName>
        <fullName evidence="1">Uncharacterized protein</fullName>
    </submittedName>
</protein>
<gene>
    <name evidence="1" type="ORF">MENT_LOCUS12293</name>
</gene>
<name>A0A6V7UG40_MELEN</name>
<dbReference type="AlphaFoldDB" id="A0A6V7UG40"/>
<organism evidence="1 2">
    <name type="scientific">Meloidogyne enterolobii</name>
    <name type="common">Root-knot nematode worm</name>
    <name type="synonym">Meloidogyne mayaguensis</name>
    <dbReference type="NCBI Taxonomy" id="390850"/>
    <lineage>
        <taxon>Eukaryota</taxon>
        <taxon>Metazoa</taxon>
        <taxon>Ecdysozoa</taxon>
        <taxon>Nematoda</taxon>
        <taxon>Chromadorea</taxon>
        <taxon>Rhabditida</taxon>
        <taxon>Tylenchina</taxon>
        <taxon>Tylenchomorpha</taxon>
        <taxon>Tylenchoidea</taxon>
        <taxon>Meloidogynidae</taxon>
        <taxon>Meloidogyninae</taxon>
        <taxon>Meloidogyne</taxon>
    </lineage>
</organism>
<sequence length="300" mass="35081">MEMIGLKNVNYVPDISPEELNEFFIEFELQRQILLFLQRKIYKRKSHLQKKGKISPNSPVGGKTKFQTINRNKLEKCHQIVFVLKYFVSKYIFCGICDFNDDEKNEIYDFIRELNENLVPSCEFLRKWTSDLARDSVDLKINGVTKASSDHLKLKDEISKLYKIYTDLKNIILSDIIHKETLKKIIESGSPGASESYHKLHNSLYMNHGRVSPDRQIDEEKLEQQTKNSLFKNLNEIAKQAGILEVKIVKLIEDLKKDKALNDKHEKIVLPNIIDEKIEFLTKNVKEILKNMEVEKLLNI</sequence>
<accession>A0A6V7UG40</accession>
<reference evidence="1 2" key="1">
    <citation type="submission" date="2020-08" db="EMBL/GenBank/DDBJ databases">
        <authorList>
            <person name="Koutsovoulos G."/>
            <person name="Danchin GJ E."/>
        </authorList>
    </citation>
    <scope>NUCLEOTIDE SEQUENCE [LARGE SCALE GENOMIC DNA]</scope>
</reference>
<comment type="caution">
    <text evidence="1">The sequence shown here is derived from an EMBL/GenBank/DDBJ whole genome shotgun (WGS) entry which is preliminary data.</text>
</comment>
<proteinExistence type="predicted"/>
<dbReference type="EMBL" id="CAJEWN010000062">
    <property type="protein sequence ID" value="CAD2156553.1"/>
    <property type="molecule type" value="Genomic_DNA"/>
</dbReference>
<evidence type="ECO:0000313" key="1">
    <source>
        <dbReference type="EMBL" id="CAD2156553.1"/>
    </source>
</evidence>
<evidence type="ECO:0000313" key="2">
    <source>
        <dbReference type="Proteomes" id="UP000580250"/>
    </source>
</evidence>